<dbReference type="AlphaFoldDB" id="A0A7R9L709"/>
<dbReference type="PANTHER" id="PTHR16484">
    <property type="entry name" value="PARTITIONING DEFECTIVE 3 RELATED"/>
    <property type="match status" value="1"/>
</dbReference>
<evidence type="ECO:0000256" key="1">
    <source>
        <dbReference type="SAM" id="MobiDB-lite"/>
    </source>
</evidence>
<dbReference type="InterPro" id="IPR052213">
    <property type="entry name" value="PAR3"/>
</dbReference>
<dbReference type="GO" id="GO:0016324">
    <property type="term" value="C:apical plasma membrane"/>
    <property type="evidence" value="ECO:0007669"/>
    <property type="project" value="TreeGrafter"/>
</dbReference>
<feature type="region of interest" description="Disordered" evidence="1">
    <location>
        <begin position="211"/>
        <end position="268"/>
    </location>
</feature>
<dbReference type="Proteomes" id="UP000759131">
    <property type="component" value="Unassembled WGS sequence"/>
</dbReference>
<dbReference type="GO" id="GO:0007155">
    <property type="term" value="P:cell adhesion"/>
    <property type="evidence" value="ECO:0007669"/>
    <property type="project" value="TreeGrafter"/>
</dbReference>
<dbReference type="GO" id="GO:0000226">
    <property type="term" value="P:microtubule cytoskeleton organization"/>
    <property type="evidence" value="ECO:0007669"/>
    <property type="project" value="TreeGrafter"/>
</dbReference>
<dbReference type="GO" id="GO:0005912">
    <property type="term" value="C:adherens junction"/>
    <property type="evidence" value="ECO:0007669"/>
    <property type="project" value="TreeGrafter"/>
</dbReference>
<feature type="region of interest" description="Disordered" evidence="1">
    <location>
        <begin position="341"/>
        <end position="412"/>
    </location>
</feature>
<accession>A0A7R9L709</accession>
<evidence type="ECO:0000313" key="2">
    <source>
        <dbReference type="EMBL" id="CAD7636084.1"/>
    </source>
</evidence>
<feature type="compositionally biased region" description="Polar residues" evidence="1">
    <location>
        <begin position="26"/>
        <end position="38"/>
    </location>
</feature>
<feature type="non-terminal residue" evidence="2">
    <location>
        <position position="491"/>
    </location>
</feature>
<keyword evidence="3" id="KW-1185">Reference proteome</keyword>
<dbReference type="GO" id="GO:0045197">
    <property type="term" value="P:establishment or maintenance of epithelial cell apical/basal polarity"/>
    <property type="evidence" value="ECO:0007669"/>
    <property type="project" value="TreeGrafter"/>
</dbReference>
<name>A0A7R9L709_9ACAR</name>
<dbReference type="OrthoDB" id="6424488at2759"/>
<dbReference type="GO" id="GO:0043296">
    <property type="term" value="C:apical junction complex"/>
    <property type="evidence" value="ECO:0007669"/>
    <property type="project" value="TreeGrafter"/>
</dbReference>
<feature type="compositionally biased region" description="Basic and acidic residues" evidence="1">
    <location>
        <begin position="358"/>
        <end position="386"/>
    </location>
</feature>
<dbReference type="GO" id="GO:0051660">
    <property type="term" value="P:establishment of centrosome localization"/>
    <property type="evidence" value="ECO:0007669"/>
    <property type="project" value="TreeGrafter"/>
</dbReference>
<organism evidence="2">
    <name type="scientific">Medioppia subpectinata</name>
    <dbReference type="NCBI Taxonomy" id="1979941"/>
    <lineage>
        <taxon>Eukaryota</taxon>
        <taxon>Metazoa</taxon>
        <taxon>Ecdysozoa</taxon>
        <taxon>Arthropoda</taxon>
        <taxon>Chelicerata</taxon>
        <taxon>Arachnida</taxon>
        <taxon>Acari</taxon>
        <taxon>Acariformes</taxon>
        <taxon>Sarcoptiformes</taxon>
        <taxon>Oribatida</taxon>
        <taxon>Brachypylina</taxon>
        <taxon>Oppioidea</taxon>
        <taxon>Oppiidae</taxon>
        <taxon>Medioppia</taxon>
    </lineage>
</organism>
<feature type="compositionally biased region" description="Polar residues" evidence="1">
    <location>
        <begin position="387"/>
        <end position="411"/>
    </location>
</feature>
<gene>
    <name evidence="2" type="ORF">OSB1V03_LOCUS16473</name>
</gene>
<evidence type="ECO:0000313" key="3">
    <source>
        <dbReference type="Proteomes" id="UP000759131"/>
    </source>
</evidence>
<proteinExistence type="predicted"/>
<feature type="compositionally biased region" description="Polar residues" evidence="1">
    <location>
        <begin position="251"/>
        <end position="264"/>
    </location>
</feature>
<dbReference type="GO" id="GO:0030010">
    <property type="term" value="P:establishment of cell polarity"/>
    <property type="evidence" value="ECO:0007669"/>
    <property type="project" value="TreeGrafter"/>
</dbReference>
<reference evidence="2" key="1">
    <citation type="submission" date="2020-11" db="EMBL/GenBank/DDBJ databases">
        <authorList>
            <person name="Tran Van P."/>
        </authorList>
    </citation>
    <scope>NUCLEOTIDE SEQUENCE</scope>
</reference>
<feature type="compositionally biased region" description="Basic and acidic residues" evidence="1">
    <location>
        <begin position="40"/>
        <end position="68"/>
    </location>
</feature>
<protein>
    <submittedName>
        <fullName evidence="2">Uncharacterized protein</fullName>
    </submittedName>
</protein>
<feature type="compositionally biased region" description="Basic and acidic residues" evidence="1">
    <location>
        <begin position="157"/>
        <end position="170"/>
    </location>
</feature>
<dbReference type="EMBL" id="CAJPIZ010018394">
    <property type="protein sequence ID" value="CAG2116514.1"/>
    <property type="molecule type" value="Genomic_DNA"/>
</dbReference>
<dbReference type="PANTHER" id="PTHR16484:SF17">
    <property type="entry name" value="BAZOOKA, ISOFORM B"/>
    <property type="match status" value="1"/>
</dbReference>
<feature type="region of interest" description="Disordered" evidence="1">
    <location>
        <begin position="26"/>
        <end position="84"/>
    </location>
</feature>
<dbReference type="GO" id="GO:0008104">
    <property type="term" value="P:intracellular protein localization"/>
    <property type="evidence" value="ECO:0007669"/>
    <property type="project" value="TreeGrafter"/>
</dbReference>
<dbReference type="EMBL" id="OC872969">
    <property type="protein sequence ID" value="CAD7636084.1"/>
    <property type="molecule type" value="Genomic_DNA"/>
</dbReference>
<sequence>MRKSSSLESLQTLMQDIQKEQLENVNPFTTPRHSTIRVSRSRETNESFRAAVDRSYDANNDNENHETMETVAEEDDSDSGSSVENVAHRPHIHHTQAILVRPSGALSMASTQYTATTATSSQLTTEDEAQGFLKKKSSGKKKRGLRTWFKFGSKKGRSSESKQKAAEREAAAAAGHQQTRDPTITQNAQQMYLLEQERIHMHYKRLMEQQQQQQLQHHLQPHSAHVSHLAQPTPPARQRSKSAIGERFGSTDRQPMHSTPTGVTAGQLANHELNNEAIMSRNERMAHLRAQHQRMHQERHRVYPNEARIYDTYSSMDRKHQSDYNNSPNYSSTQIYVSYPINPNYTPSPRRLVTSPKLDAKSTDTYRRSKKAKEEKERQLRERQHSDTPQQQPNQSVNGMHQTPQQQQPVNTDHKVVVPHELGKCRSPGSCPYHTVRTTATQLNNNNNNNNTRDVGPALGMRKSSSLESLQTLMQDIQKEQLENVNPFTTP</sequence>
<dbReference type="GO" id="GO:0035091">
    <property type="term" value="F:phosphatidylinositol binding"/>
    <property type="evidence" value="ECO:0007669"/>
    <property type="project" value="TreeGrafter"/>
</dbReference>
<feature type="region of interest" description="Disordered" evidence="1">
    <location>
        <begin position="151"/>
        <end position="184"/>
    </location>
</feature>
<dbReference type="GO" id="GO:0005938">
    <property type="term" value="C:cell cortex"/>
    <property type="evidence" value="ECO:0007669"/>
    <property type="project" value="TreeGrafter"/>
</dbReference>